<proteinExistence type="predicted"/>
<evidence type="ECO:0000313" key="1">
    <source>
        <dbReference type="EMBL" id="MFB9090441.1"/>
    </source>
</evidence>
<comment type="caution">
    <text evidence="1">The sequence shown here is derived from an EMBL/GenBank/DDBJ whole genome shotgun (WGS) entry which is preliminary data.</text>
</comment>
<keyword evidence="2" id="KW-1185">Reference proteome</keyword>
<evidence type="ECO:0000313" key="2">
    <source>
        <dbReference type="Proteomes" id="UP001589576"/>
    </source>
</evidence>
<accession>A0ABV5GH32</accession>
<dbReference type="EMBL" id="JBHMFB010000035">
    <property type="protein sequence ID" value="MFB9090441.1"/>
    <property type="molecule type" value="Genomic_DNA"/>
</dbReference>
<feature type="non-terminal residue" evidence="1">
    <location>
        <position position="1"/>
    </location>
</feature>
<name>A0ABV5GH32_9FLAO</name>
<gene>
    <name evidence="1" type="ORF">ACFFUU_12560</name>
</gene>
<dbReference type="InterPro" id="IPR021655">
    <property type="entry name" value="Put_metal-bd"/>
</dbReference>
<sequence>ACGTFNNTDCNDNQLQYTDADGDGFGSSVLTDCGVGNNLDCYPTQLTYQDSDGDGYGNSAVLVACGTFNNTDCNDGDILTWQNGVFYVDADGDNYSPTPTTTQTLCYGATEPVGFSFVIHSQVDCNDTVAGINPVATEICYNNVDDNCNGTKSEGCAAVPVTVVNGSPASFSSFSCSFYTYPGATTI</sequence>
<feature type="non-terminal residue" evidence="1">
    <location>
        <position position="187"/>
    </location>
</feature>
<protein>
    <submittedName>
        <fullName evidence="1">Metal-binding motif-containing protein</fullName>
    </submittedName>
</protein>
<dbReference type="Proteomes" id="UP001589576">
    <property type="component" value="Unassembled WGS sequence"/>
</dbReference>
<dbReference type="RefSeq" id="WP_379691954.1">
    <property type="nucleotide sequence ID" value="NZ_JBHMFB010000035.1"/>
</dbReference>
<organism evidence="1 2">
    <name type="scientific">Flavobacterium paronense</name>
    <dbReference type="NCBI Taxonomy" id="1392775"/>
    <lineage>
        <taxon>Bacteria</taxon>
        <taxon>Pseudomonadati</taxon>
        <taxon>Bacteroidota</taxon>
        <taxon>Flavobacteriia</taxon>
        <taxon>Flavobacteriales</taxon>
        <taxon>Flavobacteriaceae</taxon>
        <taxon>Flavobacterium</taxon>
    </lineage>
</organism>
<dbReference type="Pfam" id="PF11617">
    <property type="entry name" value="Cu-binding_MopE"/>
    <property type="match status" value="1"/>
</dbReference>
<reference evidence="1 2" key="1">
    <citation type="submission" date="2024-09" db="EMBL/GenBank/DDBJ databases">
        <authorList>
            <person name="Sun Q."/>
            <person name="Mori K."/>
        </authorList>
    </citation>
    <scope>NUCLEOTIDE SEQUENCE [LARGE SCALE GENOMIC DNA]</scope>
    <source>
        <strain evidence="1 2">CECT 8460</strain>
    </source>
</reference>